<organism evidence="2 3">
    <name type="scientific">Nocardiopsis kunsanensis</name>
    <dbReference type="NCBI Taxonomy" id="141693"/>
    <lineage>
        <taxon>Bacteria</taxon>
        <taxon>Bacillati</taxon>
        <taxon>Actinomycetota</taxon>
        <taxon>Actinomycetes</taxon>
        <taxon>Streptosporangiales</taxon>
        <taxon>Nocardiopsidaceae</taxon>
        <taxon>Nocardiopsis</taxon>
    </lineage>
</organism>
<accession>A0A919CGF9</accession>
<evidence type="ECO:0000313" key="3">
    <source>
        <dbReference type="Proteomes" id="UP000654947"/>
    </source>
</evidence>
<dbReference type="Proteomes" id="UP000654947">
    <property type="component" value="Unassembled WGS sequence"/>
</dbReference>
<dbReference type="EMBL" id="BMXL01000004">
    <property type="protein sequence ID" value="GHD19743.1"/>
    <property type="molecule type" value="Genomic_DNA"/>
</dbReference>
<gene>
    <name evidence="2" type="ORF">GCM10007147_10930</name>
</gene>
<feature type="compositionally biased region" description="Low complexity" evidence="1">
    <location>
        <begin position="25"/>
        <end position="40"/>
    </location>
</feature>
<reference evidence="2 3" key="1">
    <citation type="journal article" date="2014" name="Int. J. Syst. Evol. Microbiol.">
        <title>Complete genome sequence of Corynebacterium casei LMG S-19264T (=DSM 44701T), isolated from a smear-ripened cheese.</title>
        <authorList>
            <consortium name="US DOE Joint Genome Institute (JGI-PGF)"/>
            <person name="Walter F."/>
            <person name="Albersmeier A."/>
            <person name="Kalinowski J."/>
            <person name="Ruckert C."/>
        </authorList>
    </citation>
    <scope>NUCLEOTIDE SEQUENCE [LARGE SCALE GENOMIC DNA]</scope>
    <source>
        <strain evidence="2 3">KCTC 19473</strain>
    </source>
</reference>
<evidence type="ECO:0000256" key="1">
    <source>
        <dbReference type="SAM" id="MobiDB-lite"/>
    </source>
</evidence>
<comment type="caution">
    <text evidence="2">The sequence shown here is derived from an EMBL/GenBank/DDBJ whole genome shotgun (WGS) entry which is preliminary data.</text>
</comment>
<name>A0A919CGF9_9ACTN</name>
<dbReference type="AlphaFoldDB" id="A0A919CGF9"/>
<proteinExistence type="predicted"/>
<evidence type="ECO:0000313" key="2">
    <source>
        <dbReference type="EMBL" id="GHD19743.1"/>
    </source>
</evidence>
<protein>
    <submittedName>
        <fullName evidence="2">Uncharacterized protein</fullName>
    </submittedName>
</protein>
<sequence>MVKAAPKATMGVKRDGTATSAKIRPAAANPARANGPDPANTEPPPACRFLTCENAQPAIRTNNGPNSKPDKKPTTCRTGELLSGVVQNPSDKSEQNTTRRRTANPESHHPATTPPLGSPP</sequence>
<keyword evidence="3" id="KW-1185">Reference proteome</keyword>
<feature type="region of interest" description="Disordered" evidence="1">
    <location>
        <begin position="1"/>
        <end position="120"/>
    </location>
</feature>